<dbReference type="Gene3D" id="1.20.210.10">
    <property type="entry name" value="Cytochrome c oxidase-like, subunit I domain"/>
    <property type="match status" value="1"/>
</dbReference>
<dbReference type="GO" id="GO:0016787">
    <property type="term" value="F:hydrolase activity"/>
    <property type="evidence" value="ECO:0007669"/>
    <property type="project" value="UniProtKB-KW"/>
</dbReference>
<dbReference type="STRING" id="447093.C0P1G2"/>
<keyword evidence="5" id="KW-0404">Intron homing</keyword>
<dbReference type="GO" id="GO:0020037">
    <property type="term" value="F:heme binding"/>
    <property type="evidence" value="ECO:0007669"/>
    <property type="project" value="InterPro"/>
</dbReference>
<dbReference type="Pfam" id="PF00961">
    <property type="entry name" value="LAGLIDADG_1"/>
    <property type="match status" value="2"/>
</dbReference>
<dbReference type="SUPFAM" id="SSF55608">
    <property type="entry name" value="Homing endonucleases"/>
    <property type="match status" value="2"/>
</dbReference>
<keyword evidence="3 7" id="KW-0255">Endonuclease</keyword>
<dbReference type="Proteomes" id="UP000001631">
    <property type="component" value="Mitochondrion MT"/>
</dbReference>
<dbReference type="PROSITE" id="PS50855">
    <property type="entry name" value="COX1"/>
    <property type="match status" value="1"/>
</dbReference>
<evidence type="ECO:0000256" key="5">
    <source>
        <dbReference type="ARBA" id="ARBA00022886"/>
    </source>
</evidence>
<dbReference type="InterPro" id="IPR023616">
    <property type="entry name" value="Cyt_c_oxase-like_su1_dom"/>
</dbReference>
<dbReference type="GO" id="GO:0004519">
    <property type="term" value="F:endonuclease activity"/>
    <property type="evidence" value="ECO:0007669"/>
    <property type="project" value="UniProtKB-KW"/>
</dbReference>
<evidence type="ECO:0000259" key="6">
    <source>
        <dbReference type="PROSITE" id="PS50855"/>
    </source>
</evidence>
<sequence>MVLTDRNFNTSFFELAGGGDPILYQHLFWFFGHPEVKNIGFVTLLYAGTTSILSFKYSIFNNIVIILKQWSKSAGNIIINGTSETFRNETVIYTENIKSISTHVPTHLKPLNDDQFGHYLAGLIDGDGHFSTKQQLDIVFHSLDVSLAYFIKGKLGYGNIRKVKSKNAYILVIASKKGLERVIKLINGKIRTKNKFNQIQKNILNHENFFDLINSVEFKLNSDKCLKNHWLAGFSDAGASFQVKIIDPTTRNKKEIRLNFQIDQKKDTILLLIKEFLGGNIGYRKNQDTYYYESTSFGSAIKVINYFDHFHLLSSKHINFLKWRKVYLIIQDKEHLNEQGINKIIKLKGTMNRLDKNDITV</sequence>
<evidence type="ECO:0000313" key="7">
    <source>
        <dbReference type="EMBL" id="EEH02516.1"/>
    </source>
</evidence>
<comment type="similarity">
    <text evidence="1">In the C-terminal section; belongs to the LAGLIDADG endonuclease family.</text>
</comment>
<dbReference type="PANTHER" id="PTHR36181:SF3">
    <property type="entry name" value="INTRON-ENCODED DNA ENDONUCLEASE AI5 BETA"/>
    <property type="match status" value="1"/>
</dbReference>
<dbReference type="InterPro" id="IPR000883">
    <property type="entry name" value="Cyt_C_Oxase_1"/>
</dbReference>
<gene>
    <name evidence="7" type="ORF">HCBG_12008</name>
</gene>
<keyword evidence="2" id="KW-0540">Nuclease</keyword>
<dbReference type="PANTHER" id="PTHR36181">
    <property type="entry name" value="INTRON-ENCODED ENDONUCLEASE AI3-RELATED"/>
    <property type="match status" value="1"/>
</dbReference>
<dbReference type="InParanoid" id="C0P1G2"/>
<dbReference type="HOGENOM" id="CLU_080623_0_0_1"/>
<accession>C0P1G2</accession>
<proteinExistence type="inferred from homology"/>
<name>C0P1G2_AJECG</name>
<dbReference type="SUPFAM" id="SSF81442">
    <property type="entry name" value="Cytochrome c oxidase subunit I-like"/>
    <property type="match status" value="1"/>
</dbReference>
<evidence type="ECO:0000313" key="8">
    <source>
        <dbReference type="Proteomes" id="UP000001631"/>
    </source>
</evidence>
<keyword evidence="4" id="KW-0378">Hydrolase</keyword>
<dbReference type="GO" id="GO:0006314">
    <property type="term" value="P:intron homing"/>
    <property type="evidence" value="ECO:0007669"/>
    <property type="project" value="UniProtKB-KW"/>
</dbReference>
<geneLocation type="mitochondrion" evidence="7"/>
<dbReference type="GO" id="GO:0016020">
    <property type="term" value="C:membrane"/>
    <property type="evidence" value="ECO:0007669"/>
    <property type="project" value="InterPro"/>
</dbReference>
<evidence type="ECO:0000256" key="3">
    <source>
        <dbReference type="ARBA" id="ARBA00022759"/>
    </source>
</evidence>
<dbReference type="InterPro" id="IPR004860">
    <property type="entry name" value="LAGLIDADG_dom"/>
</dbReference>
<protein>
    <submittedName>
        <fullName evidence="7">Laglidadg endonuclease</fullName>
    </submittedName>
</protein>
<dbReference type="FunCoup" id="C0P1G2">
    <property type="interactions" value="69"/>
</dbReference>
<evidence type="ECO:0000256" key="4">
    <source>
        <dbReference type="ARBA" id="ARBA00022801"/>
    </source>
</evidence>
<dbReference type="InterPro" id="IPR027434">
    <property type="entry name" value="Homing_endonucl"/>
</dbReference>
<dbReference type="Gene3D" id="3.10.28.10">
    <property type="entry name" value="Homing endonucleases"/>
    <property type="match status" value="2"/>
</dbReference>
<dbReference type="InterPro" id="IPR036927">
    <property type="entry name" value="Cyt_c_oxase-like_su1_sf"/>
</dbReference>
<dbReference type="GO" id="GO:0004129">
    <property type="term" value="F:cytochrome-c oxidase activity"/>
    <property type="evidence" value="ECO:0007669"/>
    <property type="project" value="InterPro"/>
</dbReference>
<keyword evidence="8" id="KW-1185">Reference proteome</keyword>
<dbReference type="GeneID" id="69042341"/>
<evidence type="ECO:0000256" key="1">
    <source>
        <dbReference type="ARBA" id="ARBA00009332"/>
    </source>
</evidence>
<keyword evidence="7" id="KW-0496">Mitochondrion</keyword>
<evidence type="ECO:0000256" key="2">
    <source>
        <dbReference type="ARBA" id="ARBA00022722"/>
    </source>
</evidence>
<dbReference type="EMBL" id="GG663449">
    <property type="protein sequence ID" value="EEH02516.1"/>
    <property type="molecule type" value="Genomic_DNA"/>
</dbReference>
<feature type="domain" description="Cytochrome oxidase subunit I profile" evidence="6">
    <location>
        <begin position="1"/>
        <end position="36"/>
    </location>
</feature>
<organism evidence="7 8">
    <name type="scientific">Ajellomyces capsulatus (strain G186AR / H82 / ATCC MYA-2454 / RMSCC 2432)</name>
    <name type="common">Darling's disease fungus</name>
    <name type="synonym">Histoplasma capsulatum</name>
    <dbReference type="NCBI Taxonomy" id="447093"/>
    <lineage>
        <taxon>Eukaryota</taxon>
        <taxon>Fungi</taxon>
        <taxon>Dikarya</taxon>
        <taxon>Ascomycota</taxon>
        <taxon>Pezizomycotina</taxon>
        <taxon>Eurotiomycetes</taxon>
        <taxon>Eurotiomycetidae</taxon>
        <taxon>Onygenales</taxon>
        <taxon>Ajellomycetaceae</taxon>
        <taxon>Histoplasma</taxon>
    </lineage>
</organism>
<dbReference type="InterPro" id="IPR051289">
    <property type="entry name" value="LAGLIDADG_Endonuclease"/>
</dbReference>
<dbReference type="AlphaFoldDB" id="C0P1G2"/>
<dbReference type="RefSeq" id="XP_045282997.1">
    <property type="nucleotide sequence ID" value="NW_025544887.1"/>
</dbReference>
<reference evidence="7" key="1">
    <citation type="submission" date="2009-02" db="EMBL/GenBank/DDBJ databases">
        <title>The Genome Sequence of Ajellomyces capsulatus strain G186AR.</title>
        <authorList>
            <consortium name="The Broad Institute Genome Sequencing Platform"/>
            <person name="Champion M."/>
            <person name="Cuomo C."/>
            <person name="Ma L.-J."/>
            <person name="Henn M.R."/>
            <person name="Sil A."/>
            <person name="Goldman B."/>
            <person name="Young S.K."/>
            <person name="Kodira C.D."/>
            <person name="Zeng Q."/>
            <person name="Koehrsen M."/>
            <person name="Alvarado L."/>
            <person name="Berlin A."/>
            <person name="Borenstein D."/>
            <person name="Chen Z."/>
            <person name="Engels R."/>
            <person name="Freedman E."/>
            <person name="Gellesch M."/>
            <person name="Goldberg J."/>
            <person name="Griggs A."/>
            <person name="Gujja S."/>
            <person name="Heiman D."/>
            <person name="Hepburn T."/>
            <person name="Howarth C."/>
            <person name="Jen D."/>
            <person name="Larson L."/>
            <person name="Lewis B."/>
            <person name="Mehta T."/>
            <person name="Park D."/>
            <person name="Pearson M."/>
            <person name="Roberts A."/>
            <person name="Saif S."/>
            <person name="Shea T."/>
            <person name="Shenoy N."/>
            <person name="Sisk P."/>
            <person name="Stolte C."/>
            <person name="Sykes S."/>
            <person name="Walk T."/>
            <person name="White J."/>
            <person name="Yandava C."/>
            <person name="Klein B."/>
            <person name="McEwen J.G."/>
            <person name="Puccia R."/>
            <person name="Goldman G.H."/>
            <person name="Felipe M.S."/>
            <person name="Nino-Vega G."/>
            <person name="San-Blas G."/>
            <person name="Taylor J."/>
            <person name="Mendoza L."/>
            <person name="Galagan J."/>
            <person name="Nusbaum C."/>
            <person name="Birren B."/>
        </authorList>
    </citation>
    <scope>NUCLEOTIDE SEQUENCE</scope>
    <source>
        <strain evidence="7">G186AR</strain>
    </source>
</reference>
<dbReference type="GO" id="GO:0005739">
    <property type="term" value="C:mitochondrion"/>
    <property type="evidence" value="ECO:0007669"/>
    <property type="project" value="UniProtKB-ARBA"/>
</dbReference>
<dbReference type="Pfam" id="PF00115">
    <property type="entry name" value="COX1"/>
    <property type="match status" value="1"/>
</dbReference>
<dbReference type="GO" id="GO:0009060">
    <property type="term" value="P:aerobic respiration"/>
    <property type="evidence" value="ECO:0007669"/>
    <property type="project" value="InterPro"/>
</dbReference>